<dbReference type="eggNOG" id="KOG4137">
    <property type="taxonomic scope" value="Eukaryota"/>
</dbReference>
<feature type="compositionally biased region" description="Polar residues" evidence="9">
    <location>
        <begin position="608"/>
        <end position="620"/>
    </location>
</feature>
<dbReference type="InterPro" id="IPR013272">
    <property type="entry name" value="Vps72/YL1_C"/>
</dbReference>
<dbReference type="SMART" id="SM00993">
    <property type="entry name" value="YL1_C"/>
    <property type="match status" value="1"/>
</dbReference>
<dbReference type="Gene3D" id="1.20.1250.20">
    <property type="entry name" value="MFS general substrate transporter like domains"/>
    <property type="match status" value="1"/>
</dbReference>
<dbReference type="SUPFAM" id="SSF103473">
    <property type="entry name" value="MFS general substrate transporter"/>
    <property type="match status" value="1"/>
</dbReference>
<evidence type="ECO:0000256" key="9">
    <source>
        <dbReference type="SAM" id="MobiDB-lite"/>
    </source>
</evidence>
<feature type="transmembrane region" description="Helical" evidence="10">
    <location>
        <begin position="403"/>
        <end position="427"/>
    </location>
</feature>
<comment type="similarity">
    <text evidence="2">Belongs to the major facilitator superfamily. Sugar transporter (TC 2.A.1.1) family.</text>
</comment>
<feature type="transmembrane region" description="Helical" evidence="10">
    <location>
        <begin position="19"/>
        <end position="36"/>
    </location>
</feature>
<dbReference type="PANTHER" id="PTHR48022:SF34">
    <property type="entry name" value="MAJOR FACILITATOR SUPERFAMILY (MFS) PROFILE DOMAIN-CONTAINING PROTEIN-RELATED"/>
    <property type="match status" value="1"/>
</dbReference>
<accession>F0XEQ6</accession>
<dbReference type="eggNOG" id="KOG0254">
    <property type="taxonomic scope" value="Eukaryota"/>
</dbReference>
<keyword evidence="6 10" id="KW-1133">Transmembrane helix</keyword>
<dbReference type="OrthoDB" id="49520at2759"/>
<feature type="transmembrane region" description="Helical" evidence="10">
    <location>
        <begin position="114"/>
        <end position="133"/>
    </location>
</feature>
<evidence type="ECO:0000256" key="10">
    <source>
        <dbReference type="SAM" id="Phobius"/>
    </source>
</evidence>
<evidence type="ECO:0000256" key="7">
    <source>
        <dbReference type="ARBA" id="ARBA00023136"/>
    </source>
</evidence>
<dbReference type="HOGENOM" id="CLU_365253_0_0_1"/>
<name>F0XEQ6_GROCL</name>
<dbReference type="Pfam" id="PF08265">
    <property type="entry name" value="YL1_C"/>
    <property type="match status" value="1"/>
</dbReference>
<dbReference type="FunFam" id="1.20.1250.20:FF:000134">
    <property type="entry name" value="MFS sugar transporter protein"/>
    <property type="match status" value="1"/>
</dbReference>
<keyword evidence="5" id="KW-0672">Quinate metabolism</keyword>
<dbReference type="PROSITE" id="PS00216">
    <property type="entry name" value="SUGAR_TRANSPORT_1"/>
    <property type="match status" value="1"/>
</dbReference>
<dbReference type="AlphaFoldDB" id="F0XEQ6"/>
<evidence type="ECO:0000256" key="4">
    <source>
        <dbReference type="ARBA" id="ARBA00022692"/>
    </source>
</evidence>
<dbReference type="InParanoid" id="F0XEQ6"/>
<sequence>MAFGRAQEDRPTPPQVYNWRIYAVSLCATLGAYLFYRFQAALADSPGSWMFGYNNAVIGGCMVLPAFVRDFDLPPADSSRYTDITSNIVSFVQIGAIVGSLLVFPVLKSWGRRSALALSGVVFFIGCAMQTFSGGRLSLMYAGRALSGVGLGCVTVSVPMYIGELSPVAIRGSLIGLYEINNQLSSFWGFWVNYFTIIGVPASQSRQWQIPLAMQMIPAGLLCLAAAIGLPESPRWLVEHDRSDEARRVLAFLRQLDPQHEYICFEIDRAEEALARQRRLRAKQSRWQVVRELAWPGNRNRLLLGCLLMWCANLTGGIGVNAYAPAIFQSIGIRGTARHLFLSGFYSLARVITTALGLLFFIDKAGRRVLLLVATAGVVLSLGYIAIFNTVSVHESDKGSAGVVAVVAVYAFAVSYSAGWTGVPWVYCAEIFPARIKDMAVCITTWNQWIAQFVVSRLTPYMIAATPSGNVLFFVYSGITICSGFFVYFFVPETRGKTLEDMDDIFGTPYKDGEGTAAMANPMVQELARVPTNPSFRPSHHHDQRLHNMATPEAQAALVAHQALLEELDIHAVHKTFRNPLWRPNQRRNKNIKTILGDASRKEASAAATPQDNSGANTPSRGLIVPTTAAAVKGNDDALSTNGATTPAIVAGGGASSATGDGSLLAQANRSLSKLVLEKSLRPASTAGSLGTAAPTVTYTNIESAPSLAPQRRYCDITGLNAPYTDPKTRLRYHNSEVFASIRGFQQGVAEQYLEMRGAHTVLK</sequence>
<organism evidence="13">
    <name type="scientific">Grosmannia clavigera (strain kw1407 / UAMH 11150)</name>
    <name type="common">Blue stain fungus</name>
    <name type="synonym">Graphiocladiella clavigera</name>
    <dbReference type="NCBI Taxonomy" id="655863"/>
    <lineage>
        <taxon>Eukaryota</taxon>
        <taxon>Fungi</taxon>
        <taxon>Dikarya</taxon>
        <taxon>Ascomycota</taxon>
        <taxon>Pezizomycotina</taxon>
        <taxon>Sordariomycetes</taxon>
        <taxon>Sordariomycetidae</taxon>
        <taxon>Ophiostomatales</taxon>
        <taxon>Ophiostomataceae</taxon>
        <taxon>Leptographium</taxon>
    </lineage>
</organism>
<dbReference type="Proteomes" id="UP000007796">
    <property type="component" value="Unassembled WGS sequence"/>
</dbReference>
<evidence type="ECO:0000256" key="8">
    <source>
        <dbReference type="ARBA" id="ARBA00043213"/>
    </source>
</evidence>
<dbReference type="GO" id="GO:0016020">
    <property type="term" value="C:membrane"/>
    <property type="evidence" value="ECO:0007669"/>
    <property type="project" value="UniProtKB-SubCell"/>
</dbReference>
<reference evidence="12 13" key="1">
    <citation type="journal article" date="2011" name="Proc. Natl. Acad. Sci. U.S.A.">
        <title>Genome and transcriptome analyses of the mountain pine beetle-fungal symbiont Grosmannia clavigera, a lodgepole pine pathogen.</title>
        <authorList>
            <person name="DiGuistini S."/>
            <person name="Wang Y."/>
            <person name="Liao N.Y."/>
            <person name="Taylor G."/>
            <person name="Tanguay P."/>
            <person name="Feau N."/>
            <person name="Henrissat B."/>
            <person name="Chan S.K."/>
            <person name="Hesse-Orce U."/>
            <person name="Alamouti S.M."/>
            <person name="Tsui C.K.M."/>
            <person name="Docking R.T."/>
            <person name="Levasseur A."/>
            <person name="Haridas S."/>
            <person name="Robertson G."/>
            <person name="Birol I."/>
            <person name="Holt R.A."/>
            <person name="Marra M.A."/>
            <person name="Hamelin R.C."/>
            <person name="Hirst M."/>
            <person name="Jones S.J.M."/>
            <person name="Bohlmann J."/>
            <person name="Breuil C."/>
        </authorList>
    </citation>
    <scope>NUCLEOTIDE SEQUENCE [LARGE SCALE GENOMIC DNA]</scope>
    <source>
        <strain evidence="13">kw1407 / UAMH 11150</strain>
    </source>
</reference>
<dbReference type="Pfam" id="PF00083">
    <property type="entry name" value="Sugar_tr"/>
    <property type="match status" value="1"/>
</dbReference>
<proteinExistence type="inferred from homology"/>
<keyword evidence="4 10" id="KW-0812">Transmembrane</keyword>
<feature type="transmembrane region" description="Helical" evidence="10">
    <location>
        <begin position="88"/>
        <end position="107"/>
    </location>
</feature>
<keyword evidence="3" id="KW-0813">Transport</keyword>
<dbReference type="PANTHER" id="PTHR48022">
    <property type="entry name" value="PLASTIDIC GLUCOSE TRANSPORTER 4"/>
    <property type="match status" value="1"/>
</dbReference>
<dbReference type="InterPro" id="IPR005829">
    <property type="entry name" value="Sugar_transporter_CS"/>
</dbReference>
<evidence type="ECO:0000256" key="1">
    <source>
        <dbReference type="ARBA" id="ARBA00004141"/>
    </source>
</evidence>
<evidence type="ECO:0000256" key="3">
    <source>
        <dbReference type="ARBA" id="ARBA00022448"/>
    </source>
</evidence>
<comment type="subcellular location">
    <subcellularLocation>
        <location evidence="1">Membrane</location>
        <topology evidence="1">Multi-pass membrane protein</topology>
    </subcellularLocation>
</comment>
<dbReference type="STRING" id="655863.F0XEQ6"/>
<dbReference type="GO" id="GO:0005351">
    <property type="term" value="F:carbohydrate:proton symporter activity"/>
    <property type="evidence" value="ECO:0007669"/>
    <property type="project" value="TreeGrafter"/>
</dbReference>
<keyword evidence="7 10" id="KW-0472">Membrane</keyword>
<dbReference type="PROSITE" id="PS00217">
    <property type="entry name" value="SUGAR_TRANSPORT_2"/>
    <property type="match status" value="1"/>
</dbReference>
<evidence type="ECO:0000256" key="2">
    <source>
        <dbReference type="ARBA" id="ARBA00010992"/>
    </source>
</evidence>
<gene>
    <name evidence="12" type="ORF">CMQ_411</name>
</gene>
<dbReference type="InterPro" id="IPR020846">
    <property type="entry name" value="MFS_dom"/>
</dbReference>
<feature type="transmembrane region" description="Helical" evidence="10">
    <location>
        <begin position="145"/>
        <end position="163"/>
    </location>
</feature>
<dbReference type="EMBL" id="GL629765">
    <property type="protein sequence ID" value="EFX03483.1"/>
    <property type="molecule type" value="Genomic_DNA"/>
</dbReference>
<feature type="transmembrane region" description="Helical" evidence="10">
    <location>
        <begin position="471"/>
        <end position="491"/>
    </location>
</feature>
<dbReference type="GeneID" id="25977285"/>
<dbReference type="NCBIfam" id="TIGR00879">
    <property type="entry name" value="SP"/>
    <property type="match status" value="1"/>
</dbReference>
<dbReference type="RefSeq" id="XP_014172965.1">
    <property type="nucleotide sequence ID" value="XM_014317490.1"/>
</dbReference>
<evidence type="ECO:0000256" key="5">
    <source>
        <dbReference type="ARBA" id="ARBA00022911"/>
    </source>
</evidence>
<dbReference type="PROSITE" id="PS50850">
    <property type="entry name" value="MFS"/>
    <property type="match status" value="1"/>
</dbReference>
<evidence type="ECO:0000256" key="6">
    <source>
        <dbReference type="ARBA" id="ARBA00022989"/>
    </source>
</evidence>
<dbReference type="InterPro" id="IPR036259">
    <property type="entry name" value="MFS_trans_sf"/>
</dbReference>
<protein>
    <recommendedName>
        <fullName evidence="8">Quinate transporter</fullName>
    </recommendedName>
</protein>
<evidence type="ECO:0000313" key="12">
    <source>
        <dbReference type="EMBL" id="EFX03483.1"/>
    </source>
</evidence>
<dbReference type="InterPro" id="IPR005828">
    <property type="entry name" value="MFS_sugar_transport-like"/>
</dbReference>
<dbReference type="InterPro" id="IPR003663">
    <property type="entry name" value="Sugar/inositol_transpt"/>
</dbReference>
<dbReference type="InterPro" id="IPR050360">
    <property type="entry name" value="MFS_Sugar_Transporters"/>
</dbReference>
<keyword evidence="13" id="KW-1185">Reference proteome</keyword>
<feature type="transmembrane region" description="Helical" evidence="10">
    <location>
        <begin position="302"/>
        <end position="324"/>
    </location>
</feature>
<evidence type="ECO:0000313" key="13">
    <source>
        <dbReference type="Proteomes" id="UP000007796"/>
    </source>
</evidence>
<feature type="region of interest" description="Disordered" evidence="9">
    <location>
        <begin position="597"/>
        <end position="623"/>
    </location>
</feature>
<evidence type="ECO:0000259" key="11">
    <source>
        <dbReference type="PROSITE" id="PS50850"/>
    </source>
</evidence>
<feature type="transmembrane region" description="Helical" evidence="10">
    <location>
        <begin position="369"/>
        <end position="391"/>
    </location>
</feature>
<dbReference type="PRINTS" id="PR00171">
    <property type="entry name" value="SUGRTRNSPORT"/>
</dbReference>
<feature type="domain" description="Major facilitator superfamily (MFS) profile" evidence="11">
    <location>
        <begin position="40"/>
        <end position="495"/>
    </location>
</feature>
<feature type="transmembrane region" description="Helical" evidence="10">
    <location>
        <begin position="344"/>
        <end position="362"/>
    </location>
</feature>